<evidence type="ECO:0000256" key="7">
    <source>
        <dbReference type="ARBA" id="ARBA00023125"/>
    </source>
</evidence>
<evidence type="ECO:0000256" key="3">
    <source>
        <dbReference type="ARBA" id="ARBA00022490"/>
    </source>
</evidence>
<comment type="subcellular location">
    <subcellularLocation>
        <location evidence="1 10">Cytoplasm</location>
    </subcellularLocation>
</comment>
<dbReference type="RefSeq" id="WP_341465168.1">
    <property type="nucleotide sequence ID" value="NZ_FUXZ01000002.1"/>
</dbReference>
<dbReference type="GO" id="GO:0007059">
    <property type="term" value="P:chromosome segregation"/>
    <property type="evidence" value="ECO:0007669"/>
    <property type="project" value="UniProtKB-UniRule"/>
</dbReference>
<keyword evidence="8 10" id="KW-0233">DNA recombination</keyword>
<dbReference type="InterPro" id="IPR010998">
    <property type="entry name" value="Integrase_recombinase_N"/>
</dbReference>
<protein>
    <recommendedName>
        <fullName evidence="10">Tyrosine recombinase XerC</fullName>
    </recommendedName>
</protein>
<dbReference type="PROSITE" id="PS51900">
    <property type="entry name" value="CB"/>
    <property type="match status" value="1"/>
</dbReference>
<keyword evidence="6 10" id="KW-0229">DNA integration</keyword>
<organism evidence="13 14">
    <name type="scientific">Eubacterium uniforme</name>
    <dbReference type="NCBI Taxonomy" id="39495"/>
    <lineage>
        <taxon>Bacteria</taxon>
        <taxon>Bacillati</taxon>
        <taxon>Bacillota</taxon>
        <taxon>Clostridia</taxon>
        <taxon>Eubacteriales</taxon>
        <taxon>Eubacteriaceae</taxon>
        <taxon>Eubacterium</taxon>
    </lineage>
</organism>
<dbReference type="PANTHER" id="PTHR30349:SF81">
    <property type="entry name" value="TYROSINE RECOMBINASE XERC"/>
    <property type="match status" value="1"/>
</dbReference>
<evidence type="ECO:0000256" key="10">
    <source>
        <dbReference type="HAMAP-Rule" id="MF_01808"/>
    </source>
</evidence>
<dbReference type="GO" id="GO:0005737">
    <property type="term" value="C:cytoplasm"/>
    <property type="evidence" value="ECO:0007669"/>
    <property type="project" value="UniProtKB-SubCell"/>
</dbReference>
<keyword evidence="4 10" id="KW-0132">Cell division</keyword>
<dbReference type="CDD" id="cd00798">
    <property type="entry name" value="INT_XerDC_C"/>
    <property type="match status" value="1"/>
</dbReference>
<feature type="active site" evidence="10">
    <location>
        <position position="263"/>
    </location>
</feature>
<evidence type="ECO:0000313" key="14">
    <source>
        <dbReference type="Proteomes" id="UP000190814"/>
    </source>
</evidence>
<keyword evidence="14" id="KW-1185">Reference proteome</keyword>
<dbReference type="InterPro" id="IPR044068">
    <property type="entry name" value="CB"/>
</dbReference>
<dbReference type="Gene3D" id="1.10.443.10">
    <property type="entry name" value="Intergrase catalytic core"/>
    <property type="match status" value="1"/>
</dbReference>
<feature type="active site" evidence="10">
    <location>
        <position position="266"/>
    </location>
</feature>
<dbReference type="InterPro" id="IPR011932">
    <property type="entry name" value="Recomb_XerD"/>
</dbReference>
<dbReference type="Gene3D" id="1.10.150.130">
    <property type="match status" value="1"/>
</dbReference>
<dbReference type="PROSITE" id="PS51898">
    <property type="entry name" value="TYR_RECOMBINASE"/>
    <property type="match status" value="1"/>
</dbReference>
<proteinExistence type="inferred from homology"/>
<dbReference type="GO" id="GO:0006313">
    <property type="term" value="P:DNA transposition"/>
    <property type="evidence" value="ECO:0007669"/>
    <property type="project" value="UniProtKB-UniRule"/>
</dbReference>
<gene>
    <name evidence="10" type="primary">xerC</name>
    <name evidence="13" type="ORF">SAMN02745111_00074</name>
</gene>
<evidence type="ECO:0000259" key="12">
    <source>
        <dbReference type="PROSITE" id="PS51900"/>
    </source>
</evidence>
<dbReference type="InterPro" id="IPR002104">
    <property type="entry name" value="Integrase_catalytic"/>
</dbReference>
<dbReference type="InterPro" id="IPR023009">
    <property type="entry name" value="Tyrosine_recombinase_XerC/XerD"/>
</dbReference>
<feature type="active site" description="O-(3'-phospho-DNA)-tyrosine intermediate" evidence="10">
    <location>
        <position position="298"/>
    </location>
</feature>
<evidence type="ECO:0000256" key="2">
    <source>
        <dbReference type="ARBA" id="ARBA00010450"/>
    </source>
</evidence>
<comment type="subunit">
    <text evidence="10">Forms a cyclic heterotetrameric complex composed of two molecules of XerC and two molecules of XerD.</text>
</comment>
<dbReference type="HAMAP" id="MF_01808">
    <property type="entry name" value="Recomb_XerC_XerD"/>
    <property type="match status" value="1"/>
</dbReference>
<evidence type="ECO:0000256" key="1">
    <source>
        <dbReference type="ARBA" id="ARBA00004496"/>
    </source>
</evidence>
<evidence type="ECO:0000256" key="6">
    <source>
        <dbReference type="ARBA" id="ARBA00022908"/>
    </source>
</evidence>
<name>A0A1T4V4A4_9FIRM</name>
<evidence type="ECO:0000256" key="9">
    <source>
        <dbReference type="ARBA" id="ARBA00023306"/>
    </source>
</evidence>
<feature type="active site" evidence="10">
    <location>
        <position position="168"/>
    </location>
</feature>
<keyword evidence="5 10" id="KW-0159">Chromosome partition</keyword>
<evidence type="ECO:0000256" key="8">
    <source>
        <dbReference type="ARBA" id="ARBA00023172"/>
    </source>
</evidence>
<dbReference type="STRING" id="39495.SAMN02745111_00074"/>
<keyword evidence="9 10" id="KW-0131">Cell cycle</keyword>
<dbReference type="GO" id="GO:0051301">
    <property type="term" value="P:cell division"/>
    <property type="evidence" value="ECO:0007669"/>
    <property type="project" value="UniProtKB-KW"/>
</dbReference>
<dbReference type="GO" id="GO:0003677">
    <property type="term" value="F:DNA binding"/>
    <property type="evidence" value="ECO:0007669"/>
    <property type="project" value="UniProtKB-UniRule"/>
</dbReference>
<dbReference type="SUPFAM" id="SSF56349">
    <property type="entry name" value="DNA breaking-rejoining enzymes"/>
    <property type="match status" value="1"/>
</dbReference>
<dbReference type="InterPro" id="IPR050090">
    <property type="entry name" value="Tyrosine_recombinase_XerCD"/>
</dbReference>
<feature type="active site" evidence="10">
    <location>
        <position position="289"/>
    </location>
</feature>
<dbReference type="NCBIfam" id="TIGR02225">
    <property type="entry name" value="recomb_XerD"/>
    <property type="match status" value="1"/>
</dbReference>
<dbReference type="Pfam" id="PF02899">
    <property type="entry name" value="Phage_int_SAM_1"/>
    <property type="match status" value="1"/>
</dbReference>
<feature type="domain" description="Core-binding (CB)" evidence="12">
    <location>
        <begin position="21"/>
        <end position="107"/>
    </location>
</feature>
<dbReference type="PANTHER" id="PTHR30349">
    <property type="entry name" value="PHAGE INTEGRASE-RELATED"/>
    <property type="match status" value="1"/>
</dbReference>
<dbReference type="InterPro" id="IPR004107">
    <property type="entry name" value="Integrase_SAM-like_N"/>
</dbReference>
<evidence type="ECO:0000256" key="4">
    <source>
        <dbReference type="ARBA" id="ARBA00022618"/>
    </source>
</evidence>
<evidence type="ECO:0000313" key="13">
    <source>
        <dbReference type="EMBL" id="SKA59785.1"/>
    </source>
</evidence>
<dbReference type="InterPro" id="IPR013762">
    <property type="entry name" value="Integrase-like_cat_sf"/>
</dbReference>
<comment type="similarity">
    <text evidence="10">Belongs to the 'phage' integrase family. XerC subfamily.</text>
</comment>
<comment type="similarity">
    <text evidence="2">Belongs to the 'phage' integrase family. XerD subfamily.</text>
</comment>
<dbReference type="GO" id="GO:0009037">
    <property type="term" value="F:tyrosine-based site-specific recombinase activity"/>
    <property type="evidence" value="ECO:0007669"/>
    <property type="project" value="UniProtKB-UniRule"/>
</dbReference>
<dbReference type="AlphaFoldDB" id="A0A1T4V4A4"/>
<accession>A0A1T4V4A4</accession>
<feature type="domain" description="Tyr recombinase" evidence="11">
    <location>
        <begin position="128"/>
        <end position="311"/>
    </location>
</feature>
<reference evidence="13 14" key="1">
    <citation type="submission" date="2017-02" db="EMBL/GenBank/DDBJ databases">
        <authorList>
            <person name="Peterson S.W."/>
        </authorList>
    </citation>
    <scope>NUCLEOTIDE SEQUENCE [LARGE SCALE GENOMIC DNA]</scope>
    <source>
        <strain evidence="13 14">ATCC 35992</strain>
    </source>
</reference>
<dbReference type="NCBIfam" id="NF001399">
    <property type="entry name" value="PRK00283.1"/>
    <property type="match status" value="1"/>
</dbReference>
<dbReference type="EMBL" id="FUXZ01000002">
    <property type="protein sequence ID" value="SKA59785.1"/>
    <property type="molecule type" value="Genomic_DNA"/>
</dbReference>
<dbReference type="Proteomes" id="UP000190814">
    <property type="component" value="Unassembled WGS sequence"/>
</dbReference>
<keyword evidence="7 10" id="KW-0238">DNA-binding</keyword>
<dbReference type="Pfam" id="PF00589">
    <property type="entry name" value="Phage_integrase"/>
    <property type="match status" value="1"/>
</dbReference>
<comment type="function">
    <text evidence="10">Site-specific tyrosine recombinase, which acts by catalyzing the cutting and rejoining of the recombining DNA molecules. The XerC-XerD complex is essential to convert dimers of the bacterial chromosome into monomers to permit their segregation at cell division. It also contributes to the segregational stability of plasmids.</text>
</comment>
<comment type="caution">
    <text evidence="10">Lacks conserved residue(s) required for the propagation of feature annotation.</text>
</comment>
<sequence length="317" mass="36417">MVDDDKSIKVWQNDNLRRYGHYMEKLIEEFIMNMHEVKGSSKNTEMSYRSDLMHMVEYLNSKGIYNIEDVGELACENFIKSLHDMNRAATTISRSIASMKAFFEYLVGRGIISNNVAAKLKAPKIEKKIPDILSIEEVDNLLRQPSKKTPKELRDKAMLELMYATGLRVSELIGLKMENLDLQLCEIRCITRKTERSVPFGNEAKKAILSYLKNGRPVLIADIEDSDYLFTNCSGKQMSRQGFWKLIKYYGQRAGIEKEITPHTLRHSFAAHLVENGADISSVKDMLGHSDISTTQIYLNLANRKIHDVYEKAHPRF</sequence>
<evidence type="ECO:0000256" key="5">
    <source>
        <dbReference type="ARBA" id="ARBA00022829"/>
    </source>
</evidence>
<dbReference type="InterPro" id="IPR011010">
    <property type="entry name" value="DNA_brk_join_enz"/>
</dbReference>
<keyword evidence="3 10" id="KW-0963">Cytoplasm</keyword>
<evidence type="ECO:0000259" key="11">
    <source>
        <dbReference type="PROSITE" id="PS51898"/>
    </source>
</evidence>